<evidence type="ECO:0000259" key="12">
    <source>
        <dbReference type="PROSITE" id="PS50104"/>
    </source>
</evidence>
<dbReference type="InterPro" id="IPR000157">
    <property type="entry name" value="TIR_dom"/>
</dbReference>
<dbReference type="Pfam" id="PF13855">
    <property type="entry name" value="LRR_8"/>
    <property type="match status" value="2"/>
</dbReference>
<dbReference type="Pfam" id="PF13306">
    <property type="entry name" value="LRR_5"/>
    <property type="match status" value="1"/>
</dbReference>
<dbReference type="GO" id="GO:0002224">
    <property type="term" value="P:toll-like receptor signaling pathway"/>
    <property type="evidence" value="ECO:0007669"/>
    <property type="project" value="InterPro"/>
</dbReference>
<keyword evidence="10" id="KW-0325">Glycoprotein</keyword>
<keyword evidence="14" id="KW-1185">Reference proteome</keyword>
<evidence type="ECO:0000256" key="8">
    <source>
        <dbReference type="ARBA" id="ARBA00023136"/>
    </source>
</evidence>
<comment type="subcellular location">
    <subcellularLocation>
        <location evidence="1">Membrane</location>
        <topology evidence="1">Single-pass type I membrane protein</topology>
    </subcellularLocation>
</comment>
<keyword evidence="9" id="KW-0675">Receptor</keyword>
<evidence type="ECO:0000256" key="4">
    <source>
        <dbReference type="ARBA" id="ARBA00022692"/>
    </source>
</evidence>
<dbReference type="PIRSF" id="PIRSF037595">
    <property type="entry name" value="Toll-like_receptor"/>
    <property type="match status" value="1"/>
</dbReference>
<name>A0A6J8BSQ7_MYTCO</name>
<evidence type="ECO:0000256" key="10">
    <source>
        <dbReference type="ARBA" id="ARBA00023180"/>
    </source>
</evidence>
<dbReference type="AlphaFoldDB" id="A0A6J8BSQ7"/>
<dbReference type="Pfam" id="PF01582">
    <property type="entry name" value="TIR"/>
    <property type="match status" value="1"/>
</dbReference>
<dbReference type="PANTHER" id="PTHR24365:SF530">
    <property type="entry name" value="MSTPROX-RELATED"/>
    <property type="match status" value="1"/>
</dbReference>
<dbReference type="InterPro" id="IPR000483">
    <property type="entry name" value="Cys-rich_flank_reg_C"/>
</dbReference>
<dbReference type="SMART" id="SM00255">
    <property type="entry name" value="TIR"/>
    <property type="match status" value="1"/>
</dbReference>
<dbReference type="SUPFAM" id="SSF52047">
    <property type="entry name" value="RNI-like"/>
    <property type="match status" value="1"/>
</dbReference>
<evidence type="ECO:0000256" key="7">
    <source>
        <dbReference type="ARBA" id="ARBA00022989"/>
    </source>
</evidence>
<dbReference type="GO" id="GO:0005886">
    <property type="term" value="C:plasma membrane"/>
    <property type="evidence" value="ECO:0007669"/>
    <property type="project" value="TreeGrafter"/>
</dbReference>
<dbReference type="InterPro" id="IPR017241">
    <property type="entry name" value="Toll-like_receptor"/>
</dbReference>
<dbReference type="SUPFAM" id="SSF52200">
    <property type="entry name" value="Toll/Interleukin receptor TIR domain"/>
    <property type="match status" value="1"/>
</dbReference>
<dbReference type="PROSITE" id="PS50104">
    <property type="entry name" value="TIR"/>
    <property type="match status" value="1"/>
</dbReference>
<accession>A0A6J8BSQ7</accession>
<dbReference type="InterPro" id="IPR035897">
    <property type="entry name" value="Toll_tir_struct_dom_sf"/>
</dbReference>
<sequence length="730" mass="85548">MSQFLSTVLIVRSRYHLVPSSWNNFILNSRDIMFRNVFFYLVIPLISAVYTSNNENCPRFCKCGYVRQNRQYNFISTCNGKLWPTKLNFIPKFPSKTVEVIFIYNQLPNVSRNAFSNLTVLKLKNLDLQGNSISVIQKDSFTSFIYLEKLDLSKNNIKEKDAMDCFKSLPKGIQRLRLNHLLWHPFEGLFDGLANSSLTRIELSHSYLTPFKGTWFSGLSQLMSLDISWNSIKDSDCSLTGLSNIRDLNLAGNWFNIIPDFCQFGLYSIANLELSETKLYTINHLRNYSSCLKNLKKLHLSGLSIRIIPTNIFSNLKSLKELIMKQMSTQFKKIHKYAFNSSSLQSLTFWRADGFMFTSRSVRKGHFHPDSFFKYCKNIRELDISNNKIDLISNTIRSMFEPLTKLRKLWMESMSLSYMPKDFLPLFPLLIFISFENNGIHPWNYGHSVFNGVRNLKIVNLRSNKIGMIYDTSFPLALLNNLKSINLMFNRFSCTCDLQWFRNWMKHTRVNITGNNTYKCDTGKRKVVDYNPDFIECHILSISLSIGFGVAFILIVTITGYICRWRFRFQLYKLRSLRKQYKELVNREDFVYSAYVVYCYEDFTWVKRNLIQEIEEKQGYKLCIPHRDFELGKVFADNIVEHMHLSETVILVLSNNFAKNEWCLFQLAVAKNKVNKLGKLSIFLVLLEEIEFKNMNSALYHLLKMSSYAAWDNDDNAQKLFWDQIRDHLS</sequence>
<dbReference type="Pfam" id="PF00560">
    <property type="entry name" value="LRR_1"/>
    <property type="match status" value="1"/>
</dbReference>
<dbReference type="GO" id="GO:0006955">
    <property type="term" value="P:immune response"/>
    <property type="evidence" value="ECO:0007669"/>
    <property type="project" value="InterPro"/>
</dbReference>
<protein>
    <recommendedName>
        <fullName evidence="12">TIR domain-containing protein</fullName>
    </recommendedName>
</protein>
<dbReference type="Gene3D" id="3.80.10.10">
    <property type="entry name" value="Ribonuclease Inhibitor"/>
    <property type="match status" value="3"/>
</dbReference>
<comment type="similarity">
    <text evidence="2">Belongs to the Toll-like receptor family.</text>
</comment>
<keyword evidence="7 11" id="KW-1133">Transmembrane helix</keyword>
<dbReference type="EMBL" id="CACVKT020003693">
    <property type="protein sequence ID" value="CAC5385357.1"/>
    <property type="molecule type" value="Genomic_DNA"/>
</dbReference>
<evidence type="ECO:0000256" key="5">
    <source>
        <dbReference type="ARBA" id="ARBA00022729"/>
    </source>
</evidence>
<dbReference type="InterPro" id="IPR026906">
    <property type="entry name" value="LRR_5"/>
</dbReference>
<dbReference type="InterPro" id="IPR003591">
    <property type="entry name" value="Leu-rich_rpt_typical-subtyp"/>
</dbReference>
<keyword evidence="6" id="KW-0677">Repeat</keyword>
<dbReference type="OrthoDB" id="676979at2759"/>
<dbReference type="SMART" id="SM00082">
    <property type="entry name" value="LRRCT"/>
    <property type="match status" value="1"/>
</dbReference>
<feature type="domain" description="TIR" evidence="12">
    <location>
        <begin position="590"/>
        <end position="729"/>
    </location>
</feature>
<dbReference type="PROSITE" id="PS51450">
    <property type="entry name" value="LRR"/>
    <property type="match status" value="1"/>
</dbReference>
<dbReference type="InterPro" id="IPR032675">
    <property type="entry name" value="LRR_dom_sf"/>
</dbReference>
<proteinExistence type="inferred from homology"/>
<evidence type="ECO:0000256" key="9">
    <source>
        <dbReference type="ARBA" id="ARBA00023170"/>
    </source>
</evidence>
<evidence type="ECO:0000256" key="2">
    <source>
        <dbReference type="ARBA" id="ARBA00009634"/>
    </source>
</evidence>
<keyword evidence="4 11" id="KW-0812">Transmembrane</keyword>
<dbReference type="Gene3D" id="3.40.50.10140">
    <property type="entry name" value="Toll/interleukin-1 receptor homology (TIR) domain"/>
    <property type="match status" value="1"/>
</dbReference>
<dbReference type="GO" id="GO:0004888">
    <property type="term" value="F:transmembrane signaling receptor activity"/>
    <property type="evidence" value="ECO:0007669"/>
    <property type="project" value="InterPro"/>
</dbReference>
<keyword evidence="3" id="KW-0433">Leucine-rich repeat</keyword>
<dbReference type="InterPro" id="IPR001611">
    <property type="entry name" value="Leu-rich_rpt"/>
</dbReference>
<evidence type="ECO:0000256" key="11">
    <source>
        <dbReference type="SAM" id="Phobius"/>
    </source>
</evidence>
<feature type="transmembrane region" description="Helical" evidence="11">
    <location>
        <begin position="539"/>
        <end position="563"/>
    </location>
</feature>
<gene>
    <name evidence="13" type="ORF">MCOR_20907</name>
</gene>
<evidence type="ECO:0000313" key="14">
    <source>
        <dbReference type="Proteomes" id="UP000507470"/>
    </source>
</evidence>
<dbReference type="Proteomes" id="UP000507470">
    <property type="component" value="Unassembled WGS sequence"/>
</dbReference>
<evidence type="ECO:0000256" key="6">
    <source>
        <dbReference type="ARBA" id="ARBA00022737"/>
    </source>
</evidence>
<dbReference type="SMART" id="SM00369">
    <property type="entry name" value="LRR_TYP"/>
    <property type="match status" value="4"/>
</dbReference>
<keyword evidence="5" id="KW-0732">Signal</keyword>
<organism evidence="13 14">
    <name type="scientific">Mytilus coruscus</name>
    <name type="common">Sea mussel</name>
    <dbReference type="NCBI Taxonomy" id="42192"/>
    <lineage>
        <taxon>Eukaryota</taxon>
        <taxon>Metazoa</taxon>
        <taxon>Spiralia</taxon>
        <taxon>Lophotrochozoa</taxon>
        <taxon>Mollusca</taxon>
        <taxon>Bivalvia</taxon>
        <taxon>Autobranchia</taxon>
        <taxon>Pteriomorphia</taxon>
        <taxon>Mytilida</taxon>
        <taxon>Mytiloidea</taxon>
        <taxon>Mytilidae</taxon>
        <taxon>Mytilinae</taxon>
        <taxon>Mytilus</taxon>
    </lineage>
</organism>
<dbReference type="PANTHER" id="PTHR24365">
    <property type="entry name" value="TOLL-LIKE RECEPTOR"/>
    <property type="match status" value="1"/>
</dbReference>
<keyword evidence="8 11" id="KW-0472">Membrane</keyword>
<evidence type="ECO:0000256" key="3">
    <source>
        <dbReference type="ARBA" id="ARBA00022614"/>
    </source>
</evidence>
<evidence type="ECO:0000256" key="1">
    <source>
        <dbReference type="ARBA" id="ARBA00004479"/>
    </source>
</evidence>
<evidence type="ECO:0000313" key="13">
    <source>
        <dbReference type="EMBL" id="CAC5385357.1"/>
    </source>
</evidence>
<reference evidence="13 14" key="1">
    <citation type="submission" date="2020-06" db="EMBL/GenBank/DDBJ databases">
        <authorList>
            <person name="Li R."/>
            <person name="Bekaert M."/>
        </authorList>
    </citation>
    <scope>NUCLEOTIDE SEQUENCE [LARGE SCALE GENOMIC DNA]</scope>
    <source>
        <strain evidence="14">wild</strain>
    </source>
</reference>